<feature type="transmembrane region" description="Helical" evidence="2">
    <location>
        <begin position="34"/>
        <end position="54"/>
    </location>
</feature>
<organism evidence="3 4">
    <name type="scientific">Adineta steineri</name>
    <dbReference type="NCBI Taxonomy" id="433720"/>
    <lineage>
        <taxon>Eukaryota</taxon>
        <taxon>Metazoa</taxon>
        <taxon>Spiralia</taxon>
        <taxon>Gnathifera</taxon>
        <taxon>Rotifera</taxon>
        <taxon>Eurotatoria</taxon>
        <taxon>Bdelloidea</taxon>
        <taxon>Adinetida</taxon>
        <taxon>Adinetidae</taxon>
        <taxon>Adineta</taxon>
    </lineage>
</organism>
<reference evidence="3" key="1">
    <citation type="submission" date="2021-02" db="EMBL/GenBank/DDBJ databases">
        <authorList>
            <person name="Nowell W R."/>
        </authorList>
    </citation>
    <scope>NUCLEOTIDE SEQUENCE</scope>
</reference>
<dbReference type="EMBL" id="CAJNOG010000298">
    <property type="protein sequence ID" value="CAF1155798.1"/>
    <property type="molecule type" value="Genomic_DNA"/>
</dbReference>
<dbReference type="PANTHER" id="PTHR24104">
    <property type="entry name" value="E3 UBIQUITIN-PROTEIN LIGASE NHLRC1-RELATED"/>
    <property type="match status" value="1"/>
</dbReference>
<dbReference type="CDD" id="cd05819">
    <property type="entry name" value="NHL"/>
    <property type="match status" value="1"/>
</dbReference>
<dbReference type="SUPFAM" id="SSF101898">
    <property type="entry name" value="NHL repeat"/>
    <property type="match status" value="1"/>
</dbReference>
<evidence type="ECO:0000313" key="3">
    <source>
        <dbReference type="EMBL" id="CAF1155798.1"/>
    </source>
</evidence>
<dbReference type="InterPro" id="IPR011042">
    <property type="entry name" value="6-blade_b-propeller_TolB-like"/>
</dbReference>
<comment type="caution">
    <text evidence="3">The sequence shown here is derived from an EMBL/GenBank/DDBJ whole genome shotgun (WGS) entry which is preliminary data.</text>
</comment>
<accession>A0A814T1T9</accession>
<dbReference type="AlphaFoldDB" id="A0A814T1T9"/>
<dbReference type="GO" id="GO:0008270">
    <property type="term" value="F:zinc ion binding"/>
    <property type="evidence" value="ECO:0007669"/>
    <property type="project" value="UniProtKB-KW"/>
</dbReference>
<dbReference type="Pfam" id="PF01436">
    <property type="entry name" value="NHL"/>
    <property type="match status" value="1"/>
</dbReference>
<evidence type="ECO:0000256" key="2">
    <source>
        <dbReference type="SAM" id="Phobius"/>
    </source>
</evidence>
<evidence type="ECO:0000313" key="4">
    <source>
        <dbReference type="Proteomes" id="UP000663845"/>
    </source>
</evidence>
<keyword evidence="2" id="KW-0812">Transmembrane</keyword>
<sequence length="412" mass="46560">MNSNKRIGVDESSVINPNTTRLGKLYEHFRKRKLIWIVLSIILILVIATTIVLMNKTKTEKTSTMEITTAATTEIETTTETTTIATTITTETISEQLLPPAIIDKNTKWKQSASTVAGGHGQGHELNQLNYPQGFYVDDDEDSIYIADTDNHRIVQWKFGANSGEIVAGGNVSGNEKYQLKNPADVILDKEKKYLIICDMNNNRVIKWSRQNSQDQEILIYRSFCVALAMDNNGDLYISNMVANEVIRWQHENRESKVVAGGHFYGDSLNQLHHARQIFVDKNHSVYVADNVNNRVMKWEKNAVEGILVAPRNVFNEDLITVMPKPKGVIVDHTGNIYISDGRTHHITRWTPGAMKGIVVVGTERSGSGSKQLTNPFDLSFDRRGNLYVVDRDNIEYKNFLLILTEILFVTF</sequence>
<keyword evidence="2" id="KW-0472">Membrane</keyword>
<proteinExistence type="predicted"/>
<dbReference type="GO" id="GO:0043161">
    <property type="term" value="P:proteasome-mediated ubiquitin-dependent protein catabolic process"/>
    <property type="evidence" value="ECO:0007669"/>
    <property type="project" value="TreeGrafter"/>
</dbReference>
<dbReference type="InterPro" id="IPR001258">
    <property type="entry name" value="NHL_repeat"/>
</dbReference>
<gene>
    <name evidence="3" type="ORF">JYZ213_LOCUS24364</name>
</gene>
<dbReference type="InterPro" id="IPR050952">
    <property type="entry name" value="TRIM-NHL_E3_ligases"/>
</dbReference>
<dbReference type="PANTHER" id="PTHR24104:SF25">
    <property type="entry name" value="PROTEIN LIN-41"/>
    <property type="match status" value="1"/>
</dbReference>
<keyword evidence="1" id="KW-0677">Repeat</keyword>
<dbReference type="GO" id="GO:0000209">
    <property type="term" value="P:protein polyubiquitination"/>
    <property type="evidence" value="ECO:0007669"/>
    <property type="project" value="TreeGrafter"/>
</dbReference>
<evidence type="ECO:0000256" key="1">
    <source>
        <dbReference type="ARBA" id="ARBA00022737"/>
    </source>
</evidence>
<protein>
    <submittedName>
        <fullName evidence="3">Uncharacterized protein</fullName>
    </submittedName>
</protein>
<keyword evidence="2" id="KW-1133">Transmembrane helix</keyword>
<dbReference type="Gene3D" id="2.120.10.30">
    <property type="entry name" value="TolB, C-terminal domain"/>
    <property type="match status" value="2"/>
</dbReference>
<dbReference type="GO" id="GO:0061630">
    <property type="term" value="F:ubiquitin protein ligase activity"/>
    <property type="evidence" value="ECO:0007669"/>
    <property type="project" value="TreeGrafter"/>
</dbReference>
<name>A0A814T1T9_9BILA</name>
<dbReference type="Proteomes" id="UP000663845">
    <property type="component" value="Unassembled WGS sequence"/>
</dbReference>